<protein>
    <recommendedName>
        <fullName evidence="1">Integrase catalytic domain-containing protein</fullName>
    </recommendedName>
</protein>
<dbReference type="InterPro" id="IPR036397">
    <property type="entry name" value="RNaseH_sf"/>
</dbReference>
<reference evidence="2 3" key="1">
    <citation type="submission" date="2022-01" db="EMBL/GenBank/DDBJ databases">
        <title>A chromosomal length assembly of Cordylochernes scorpioides.</title>
        <authorList>
            <person name="Zeh D."/>
            <person name="Zeh J."/>
        </authorList>
    </citation>
    <scope>NUCLEOTIDE SEQUENCE [LARGE SCALE GENOMIC DNA]</scope>
    <source>
        <strain evidence="2">IN4F17</strain>
        <tissue evidence="2">Whole Body</tissue>
    </source>
</reference>
<proteinExistence type="predicted"/>
<dbReference type="PANTHER" id="PTHR38681">
    <property type="entry name" value="RETROVIRUS-RELATED POL POLYPROTEIN FROM TRANSPOSON 412-LIKE PROTEIN-RELATED"/>
    <property type="match status" value="1"/>
</dbReference>
<dbReference type="Gene3D" id="3.30.420.10">
    <property type="entry name" value="Ribonuclease H-like superfamily/Ribonuclease H"/>
    <property type="match status" value="1"/>
</dbReference>
<dbReference type="InterPro" id="IPR012337">
    <property type="entry name" value="RNaseH-like_sf"/>
</dbReference>
<gene>
    <name evidence="2" type="ORF">LAZ67_2000126</name>
</gene>
<dbReference type="PROSITE" id="PS50994">
    <property type="entry name" value="INTEGRASE"/>
    <property type="match status" value="1"/>
</dbReference>
<evidence type="ECO:0000313" key="2">
    <source>
        <dbReference type="EMBL" id="UYV62331.1"/>
    </source>
</evidence>
<sequence length="134" mass="15138">MSSKILIPLEMDLRMVEIMLFLQNLFLQRRVSRYGVPATITTDQGREFESHLFKDLTSLIGTNRIRTTAYNPAANGLVERLHRQIKAAIMASGNTINCIDALPLVLLGIRTSYKEDLKCTAAEMVFRDNFKSSS</sequence>
<dbReference type="EMBL" id="CP092864">
    <property type="protein sequence ID" value="UYV62331.1"/>
    <property type="molecule type" value="Genomic_DNA"/>
</dbReference>
<dbReference type="SUPFAM" id="SSF53098">
    <property type="entry name" value="Ribonuclease H-like"/>
    <property type="match status" value="1"/>
</dbReference>
<evidence type="ECO:0000259" key="1">
    <source>
        <dbReference type="PROSITE" id="PS50994"/>
    </source>
</evidence>
<accession>A0ABY6K0F7</accession>
<organism evidence="2 3">
    <name type="scientific">Cordylochernes scorpioides</name>
    <dbReference type="NCBI Taxonomy" id="51811"/>
    <lineage>
        <taxon>Eukaryota</taxon>
        <taxon>Metazoa</taxon>
        <taxon>Ecdysozoa</taxon>
        <taxon>Arthropoda</taxon>
        <taxon>Chelicerata</taxon>
        <taxon>Arachnida</taxon>
        <taxon>Pseudoscorpiones</taxon>
        <taxon>Cheliferoidea</taxon>
        <taxon>Chernetidae</taxon>
        <taxon>Cordylochernes</taxon>
    </lineage>
</organism>
<keyword evidence="3" id="KW-1185">Reference proteome</keyword>
<feature type="domain" description="Integrase catalytic" evidence="1">
    <location>
        <begin position="1"/>
        <end position="89"/>
    </location>
</feature>
<name>A0ABY6K0F7_9ARAC</name>
<dbReference type="Proteomes" id="UP001235939">
    <property type="component" value="Chromosome 02"/>
</dbReference>
<dbReference type="InterPro" id="IPR001584">
    <property type="entry name" value="Integrase_cat-core"/>
</dbReference>
<evidence type="ECO:0000313" key="3">
    <source>
        <dbReference type="Proteomes" id="UP001235939"/>
    </source>
</evidence>
<dbReference type="PANTHER" id="PTHR38681:SF1">
    <property type="entry name" value="RETROVIRUS-RELATED POL POLYPROTEIN FROM TRANSPOSON 412-LIKE PROTEIN"/>
    <property type="match status" value="1"/>
</dbReference>